<reference evidence="1" key="2">
    <citation type="journal article" date="2023" name="Commun. Biol.">
        <title>Intrasexual cuticular hydrocarbon dimorphism in a wasp sheds light on hydrocarbon biosynthesis genes in Hymenoptera.</title>
        <authorList>
            <person name="Moris V.C."/>
            <person name="Podsiadlowski L."/>
            <person name="Martin S."/>
            <person name="Oeyen J.P."/>
            <person name="Donath A."/>
            <person name="Petersen M."/>
            <person name="Wilbrandt J."/>
            <person name="Misof B."/>
            <person name="Liedtke D."/>
            <person name="Thamm M."/>
            <person name="Scheiner R."/>
            <person name="Schmitt T."/>
            <person name="Niehuis O."/>
        </authorList>
    </citation>
    <scope>NUCLEOTIDE SEQUENCE</scope>
    <source>
        <strain evidence="1">GBR_01_08_01A</strain>
    </source>
</reference>
<protein>
    <submittedName>
        <fullName evidence="1">Uncharacterized protein</fullName>
    </submittedName>
</protein>
<name>A0AAD9RDX4_9HYME</name>
<organism evidence="1 2">
    <name type="scientific">Odynerus spinipes</name>
    <dbReference type="NCBI Taxonomy" id="1348599"/>
    <lineage>
        <taxon>Eukaryota</taxon>
        <taxon>Metazoa</taxon>
        <taxon>Ecdysozoa</taxon>
        <taxon>Arthropoda</taxon>
        <taxon>Hexapoda</taxon>
        <taxon>Insecta</taxon>
        <taxon>Pterygota</taxon>
        <taxon>Neoptera</taxon>
        <taxon>Endopterygota</taxon>
        <taxon>Hymenoptera</taxon>
        <taxon>Apocrita</taxon>
        <taxon>Aculeata</taxon>
        <taxon>Vespoidea</taxon>
        <taxon>Vespidae</taxon>
        <taxon>Eumeninae</taxon>
        <taxon>Odynerus</taxon>
    </lineage>
</organism>
<evidence type="ECO:0000313" key="2">
    <source>
        <dbReference type="Proteomes" id="UP001258017"/>
    </source>
</evidence>
<accession>A0AAD9RDX4</accession>
<keyword evidence="2" id="KW-1185">Reference proteome</keyword>
<sequence length="167" mass="18874">MYNKLENILSDEIKWENEPHCYMSNHTEIRLSIPEKNPYIIDYSILFLNGSPLIVFNNEVSITSTQINFFDAENGGKIIYLDNTSSNIYASISNARTYLDVQGSNNFQYKTSEYLDNMITRKNQKQASYDNIDIQRETAEYVKGQNYAYNSTATIADGAAAASGAST</sequence>
<comment type="caution">
    <text evidence="1">The sequence shown here is derived from an EMBL/GenBank/DDBJ whole genome shotgun (WGS) entry which is preliminary data.</text>
</comment>
<dbReference type="EMBL" id="JAIFRP010003095">
    <property type="protein sequence ID" value="KAK2577660.1"/>
    <property type="molecule type" value="Genomic_DNA"/>
</dbReference>
<dbReference type="Proteomes" id="UP001258017">
    <property type="component" value="Unassembled WGS sequence"/>
</dbReference>
<reference evidence="1" key="1">
    <citation type="submission" date="2021-08" db="EMBL/GenBank/DDBJ databases">
        <authorList>
            <person name="Misof B."/>
            <person name="Oliver O."/>
            <person name="Podsiadlowski L."/>
            <person name="Donath A."/>
            <person name="Peters R."/>
            <person name="Mayer C."/>
            <person name="Rust J."/>
            <person name="Gunkel S."/>
            <person name="Lesny P."/>
            <person name="Martin S."/>
            <person name="Oeyen J.P."/>
            <person name="Petersen M."/>
            <person name="Panagiotis P."/>
            <person name="Wilbrandt J."/>
            <person name="Tanja T."/>
        </authorList>
    </citation>
    <scope>NUCLEOTIDE SEQUENCE</scope>
    <source>
        <strain evidence="1">GBR_01_08_01A</strain>
        <tissue evidence="1">Thorax + abdomen</tissue>
    </source>
</reference>
<gene>
    <name evidence="1" type="ORF">KPH14_000850</name>
</gene>
<proteinExistence type="predicted"/>
<evidence type="ECO:0000313" key="1">
    <source>
        <dbReference type="EMBL" id="KAK2577660.1"/>
    </source>
</evidence>
<dbReference type="AlphaFoldDB" id="A0AAD9RDX4"/>